<dbReference type="InterPro" id="IPR029058">
    <property type="entry name" value="AB_hydrolase_fold"/>
</dbReference>
<dbReference type="InterPro" id="IPR000073">
    <property type="entry name" value="AB_hydrolase_1"/>
</dbReference>
<protein>
    <submittedName>
        <fullName evidence="2">Alpha/beta hydrolase</fullName>
    </submittedName>
</protein>
<reference evidence="2 3" key="1">
    <citation type="submission" date="2020-02" db="EMBL/GenBank/DDBJ databases">
        <authorList>
            <person name="Kim M.K."/>
        </authorList>
    </citation>
    <scope>NUCLEOTIDE SEQUENCE [LARGE SCALE GENOMIC DNA]</scope>
    <source>
        <strain evidence="2 3">BT327</strain>
    </source>
</reference>
<organism evidence="2 3">
    <name type="scientific">Pontibacter burrus</name>
    <dbReference type="NCBI Taxonomy" id="2704466"/>
    <lineage>
        <taxon>Bacteria</taxon>
        <taxon>Pseudomonadati</taxon>
        <taxon>Bacteroidota</taxon>
        <taxon>Cytophagia</taxon>
        <taxon>Cytophagales</taxon>
        <taxon>Hymenobacteraceae</taxon>
        <taxon>Pontibacter</taxon>
    </lineage>
</organism>
<accession>A0A6B3LSH7</accession>
<dbReference type="EMBL" id="JAAGWD010000001">
    <property type="protein sequence ID" value="NEM96444.1"/>
    <property type="molecule type" value="Genomic_DNA"/>
</dbReference>
<dbReference type="AlphaFoldDB" id="A0A6B3LSH7"/>
<dbReference type="PANTHER" id="PTHR43798">
    <property type="entry name" value="MONOACYLGLYCEROL LIPASE"/>
    <property type="match status" value="1"/>
</dbReference>
<evidence type="ECO:0000259" key="1">
    <source>
        <dbReference type="Pfam" id="PF00561"/>
    </source>
</evidence>
<dbReference type="RefSeq" id="WP_163911666.1">
    <property type="nucleotide sequence ID" value="NZ_JAAGWD010000001.1"/>
</dbReference>
<dbReference type="GO" id="GO:0016787">
    <property type="term" value="F:hydrolase activity"/>
    <property type="evidence" value="ECO:0007669"/>
    <property type="project" value="UniProtKB-KW"/>
</dbReference>
<dbReference type="Pfam" id="PF00561">
    <property type="entry name" value="Abhydrolase_1"/>
    <property type="match status" value="1"/>
</dbReference>
<dbReference type="PRINTS" id="PR00111">
    <property type="entry name" value="ABHYDROLASE"/>
</dbReference>
<feature type="domain" description="AB hydrolase-1" evidence="1">
    <location>
        <begin position="4"/>
        <end position="106"/>
    </location>
</feature>
<dbReference type="GO" id="GO:0016020">
    <property type="term" value="C:membrane"/>
    <property type="evidence" value="ECO:0007669"/>
    <property type="project" value="TreeGrafter"/>
</dbReference>
<evidence type="ECO:0000313" key="2">
    <source>
        <dbReference type="EMBL" id="NEM96444.1"/>
    </source>
</evidence>
<keyword evidence="3" id="KW-1185">Reference proteome</keyword>
<gene>
    <name evidence="2" type="ORF">GXP69_01940</name>
</gene>
<dbReference type="Gene3D" id="3.40.50.1820">
    <property type="entry name" value="alpha/beta hydrolase"/>
    <property type="match status" value="1"/>
</dbReference>
<sequence>MENLLLLHGALGAATMLEPLKKTLSGSYNVFTLDFAGHGGTAFAAEPFSIKLFAANVLDFLEREQLQQVHIFGYSMGGYVALYLAAEYPERIKSVFTLATKFAWSAEAAAKEVKLLDPEKIKAKVPHFAATLADRHAPNNWEEVMQQTVGLMLGLGQEPLLTPSTLANIQQPVQVSVGDQDNMVTIEETTEAYRHLPNARLLVLPATRHPLETININRLQHEINLFITSLPVL</sequence>
<dbReference type="SUPFAM" id="SSF53474">
    <property type="entry name" value="alpha/beta-Hydrolases"/>
    <property type="match status" value="1"/>
</dbReference>
<proteinExistence type="predicted"/>
<dbReference type="PANTHER" id="PTHR43798:SF33">
    <property type="entry name" value="HYDROLASE, PUTATIVE (AFU_ORTHOLOGUE AFUA_2G14860)-RELATED"/>
    <property type="match status" value="1"/>
</dbReference>
<evidence type="ECO:0000313" key="3">
    <source>
        <dbReference type="Proteomes" id="UP000474777"/>
    </source>
</evidence>
<keyword evidence="2" id="KW-0378">Hydrolase</keyword>
<dbReference type="Proteomes" id="UP000474777">
    <property type="component" value="Unassembled WGS sequence"/>
</dbReference>
<name>A0A6B3LSH7_9BACT</name>
<dbReference type="InterPro" id="IPR050266">
    <property type="entry name" value="AB_hydrolase_sf"/>
</dbReference>
<comment type="caution">
    <text evidence="2">The sequence shown here is derived from an EMBL/GenBank/DDBJ whole genome shotgun (WGS) entry which is preliminary data.</text>
</comment>